<dbReference type="EMBL" id="CP045921">
    <property type="protein sequence ID" value="QHN43172.1"/>
    <property type="molecule type" value="Genomic_DNA"/>
</dbReference>
<name>A0A857MNK6_9BACT</name>
<proteinExistence type="predicted"/>
<dbReference type="PANTHER" id="PTHR38037:SF2">
    <property type="entry name" value="ATP-DEPENDENT ZINC PROTEASE DOMAIN-CONTAINING PROTEIN-RELATED"/>
    <property type="match status" value="1"/>
</dbReference>
<keyword evidence="2" id="KW-0645">Protease</keyword>
<dbReference type="InterPro" id="IPR021109">
    <property type="entry name" value="Peptidase_aspartic_dom_sf"/>
</dbReference>
<keyword evidence="3" id="KW-1185">Reference proteome</keyword>
<organism evidence="2 3">
    <name type="scientific">Candidatus Mycosynbacter amalyticus</name>
    <dbReference type="NCBI Taxonomy" id="2665156"/>
    <lineage>
        <taxon>Bacteria</taxon>
        <taxon>Candidatus Saccharimonadota</taxon>
        <taxon>Candidatus Saccharimonadota incertae sedis</taxon>
        <taxon>Candidatus Mycosynbacter</taxon>
    </lineage>
</organism>
<dbReference type="GO" id="GO:0008233">
    <property type="term" value="F:peptidase activity"/>
    <property type="evidence" value="ECO:0007669"/>
    <property type="project" value="UniProtKB-KW"/>
</dbReference>
<accession>A0A857MNK6</accession>
<dbReference type="Gene3D" id="2.40.70.10">
    <property type="entry name" value="Acid Proteases"/>
    <property type="match status" value="1"/>
</dbReference>
<reference evidence="2" key="1">
    <citation type="journal article" date="2021" name="Nat. Microbiol.">
        <title>Cocultivation of an ultrasmall environmental parasitic bacterium with lytic ability against bacteria associated with wastewater foams.</title>
        <authorList>
            <person name="Batinovic S."/>
            <person name="Rose J.J.A."/>
            <person name="Ratcliffe J."/>
            <person name="Seviour R.J."/>
            <person name="Petrovski S."/>
        </authorList>
    </citation>
    <scope>NUCLEOTIDE SEQUENCE</scope>
    <source>
        <strain evidence="2">JR1</strain>
    </source>
</reference>
<dbReference type="Pfam" id="PF05618">
    <property type="entry name" value="Zn_protease"/>
    <property type="match status" value="1"/>
</dbReference>
<sequence>MATKHDFHKVIIGRSELLTFVGTAPVKIPAKTDTGAYRSAVHADNIVLNDDGVLSFDLLGGHPVCGTMAYRVTAEEFATVWVSNSFGHREQRYEVKLKVKLGPKVFHARFTLADRSKKIYPVLLGRKLLNHRFLVDSAETSLNRIELKQQYNIDFPNDEEEGRDS</sequence>
<protein>
    <submittedName>
        <fullName evidence="2">ATP-dependent zinc protease</fullName>
    </submittedName>
</protein>
<dbReference type="PANTHER" id="PTHR38037">
    <property type="entry name" value="ZN_PROTEASE DOMAIN-CONTAINING PROTEIN"/>
    <property type="match status" value="1"/>
</dbReference>
<dbReference type="KEGG" id="mama:GII36_04970"/>
<dbReference type="InterPro" id="IPR008503">
    <property type="entry name" value="Asp_endopeptidase"/>
</dbReference>
<evidence type="ECO:0000313" key="3">
    <source>
        <dbReference type="Proteomes" id="UP001059824"/>
    </source>
</evidence>
<dbReference type="Proteomes" id="UP001059824">
    <property type="component" value="Chromosome"/>
</dbReference>
<gene>
    <name evidence="2" type="ORF">GII36_04970</name>
</gene>
<evidence type="ECO:0000313" key="2">
    <source>
        <dbReference type="EMBL" id="QHN43172.1"/>
    </source>
</evidence>
<dbReference type="RefSeq" id="WP_260763091.1">
    <property type="nucleotide sequence ID" value="NZ_CP045921.1"/>
</dbReference>
<keyword evidence="2" id="KW-0378">Hydrolase</keyword>
<evidence type="ECO:0000259" key="1">
    <source>
        <dbReference type="Pfam" id="PF05618"/>
    </source>
</evidence>
<dbReference type="AlphaFoldDB" id="A0A857MNK6"/>
<dbReference type="GO" id="GO:0006508">
    <property type="term" value="P:proteolysis"/>
    <property type="evidence" value="ECO:0007669"/>
    <property type="project" value="UniProtKB-KW"/>
</dbReference>
<dbReference type="SUPFAM" id="SSF50630">
    <property type="entry name" value="Acid proteases"/>
    <property type="match status" value="1"/>
</dbReference>
<feature type="domain" description="Retropepsin-like aspartic endopeptidase" evidence="1">
    <location>
        <begin position="13"/>
        <end position="141"/>
    </location>
</feature>